<feature type="chain" id="PRO_5015475868" evidence="2">
    <location>
        <begin position="23"/>
        <end position="813"/>
    </location>
</feature>
<evidence type="ECO:0000313" key="4">
    <source>
        <dbReference type="EMBL" id="PTX61735.1"/>
    </source>
</evidence>
<proteinExistence type="predicted"/>
<evidence type="ECO:0000259" key="3">
    <source>
        <dbReference type="Pfam" id="PF18962"/>
    </source>
</evidence>
<dbReference type="EMBL" id="QBKT01000004">
    <property type="protein sequence ID" value="PTX61735.1"/>
    <property type="molecule type" value="Genomic_DNA"/>
</dbReference>
<evidence type="ECO:0000256" key="1">
    <source>
        <dbReference type="ARBA" id="ARBA00022729"/>
    </source>
</evidence>
<dbReference type="NCBIfam" id="TIGR04183">
    <property type="entry name" value="Por_Secre_tail"/>
    <property type="match status" value="1"/>
</dbReference>
<gene>
    <name evidence="4" type="ORF">C8N46_104379</name>
</gene>
<feature type="signal peptide" evidence="2">
    <location>
        <begin position="1"/>
        <end position="22"/>
    </location>
</feature>
<protein>
    <submittedName>
        <fullName evidence="4">Putative secreted protein (Por secretion system target)</fullName>
    </submittedName>
</protein>
<dbReference type="RefSeq" id="WP_108114945.1">
    <property type="nucleotide sequence ID" value="NZ_QBKT01000004.1"/>
</dbReference>
<evidence type="ECO:0000313" key="5">
    <source>
        <dbReference type="Proteomes" id="UP000244090"/>
    </source>
</evidence>
<dbReference type="OrthoDB" id="9342482at2"/>
<keyword evidence="1 2" id="KW-0732">Signal</keyword>
<dbReference type="Proteomes" id="UP000244090">
    <property type="component" value="Unassembled WGS sequence"/>
</dbReference>
<evidence type="ECO:0000256" key="2">
    <source>
        <dbReference type="SAM" id="SignalP"/>
    </source>
</evidence>
<sequence>MNISNLKYLTLSILLSCITAQAQLPLLSDQTIDFTNAVSTINSGNWSNPAIWSNGMVPSSSTHVIIENGHTVYIDIQGASSGQIVDLCENLFVKQDAVLQMGHNTANFAKDLRINGSILCNGTFSAGRNLPSGSGDGAIYSFNSRIFLNLTQATTYVSGSGYFNPKALSIASNSGEKDLIIDHYNIVIDENFAIKSNNRVNATIKEYAYLNIKNTLGLTGSTYDFSSPTAKSSLIIEGVVVAGNVSLFTKNTTLGEFTSLTIRNRGSLFPQTINQGVLNVTSEAGGFNLTLENGGLFKLWKEAYFSNLTSNNPNFTFTNNGGTLKQHYIYTTPTKAQITSRIDAYDPNLGADVSQIQDIFGFSHIAGWYNFTTRPYLLEGLDYYRNFGSTAVKTTLTSVNGRMYNAYHFNHSWPNFQNLKEVAEHEYIDSLFKRTHIKTHTFWTTPKNQSHYKNGPDFDHDKYLEQEQQYYDLTMHLLSTYGTMDKKFVYQNWEGDWMLRGEGVAWENDASLIPDDVDWSIEGMARMFRARQRGTERARNQFSSSNAKVYHAIEFNKLWKNGQTMMYYNVPSVLGDVVPKVRIDLTSWSAYDSNWTNTNNPVGHLMWKGIHIADYYTTSTGAIQSGIPVQIGEFAHNENPPYTSLTEPDIRNNYGRYIGLALDLGIQNFYLWNLYCSGQQGAPNGFTWEKDTQYDDSFLYQWMDGKWMLEPNGSMGYAATFLMEQWSALLSTSEKDFNTDTHIFPNPAKDSISITSKTVIDKVEIYNLQGKRIHTYQVELHQNINIQNLAKGMYIVRLKDIHNNFSTHKLVKK</sequence>
<accession>A0A2T6C090</accession>
<keyword evidence="5" id="KW-1185">Reference proteome</keyword>
<reference evidence="4 5" key="1">
    <citation type="submission" date="2018-04" db="EMBL/GenBank/DDBJ databases">
        <title>Genomic Encyclopedia of Archaeal and Bacterial Type Strains, Phase II (KMG-II): from individual species to whole genera.</title>
        <authorList>
            <person name="Goeker M."/>
        </authorList>
    </citation>
    <scope>NUCLEOTIDE SEQUENCE [LARGE SCALE GENOMIC DNA]</scope>
    <source>
        <strain evidence="4 5">DSM 25731</strain>
    </source>
</reference>
<organism evidence="4 5">
    <name type="scientific">Kordia periserrulae</name>
    <dbReference type="NCBI Taxonomy" id="701523"/>
    <lineage>
        <taxon>Bacteria</taxon>
        <taxon>Pseudomonadati</taxon>
        <taxon>Bacteroidota</taxon>
        <taxon>Flavobacteriia</taxon>
        <taxon>Flavobacteriales</taxon>
        <taxon>Flavobacteriaceae</taxon>
        <taxon>Kordia</taxon>
    </lineage>
</organism>
<feature type="domain" description="Secretion system C-terminal sorting" evidence="3">
    <location>
        <begin position="743"/>
        <end position="810"/>
    </location>
</feature>
<dbReference type="Pfam" id="PF18962">
    <property type="entry name" value="Por_Secre_tail"/>
    <property type="match status" value="1"/>
</dbReference>
<dbReference type="AlphaFoldDB" id="A0A2T6C090"/>
<name>A0A2T6C090_9FLAO</name>
<comment type="caution">
    <text evidence="4">The sequence shown here is derived from an EMBL/GenBank/DDBJ whole genome shotgun (WGS) entry which is preliminary data.</text>
</comment>
<dbReference type="InterPro" id="IPR026444">
    <property type="entry name" value="Secre_tail"/>
</dbReference>